<dbReference type="GO" id="GO:0005506">
    <property type="term" value="F:iron ion binding"/>
    <property type="evidence" value="ECO:0007669"/>
    <property type="project" value="InterPro"/>
</dbReference>
<keyword evidence="3" id="KW-1133">Transmembrane helix</keyword>
<sequence>MTSDFDIESKAIFLIFSTQFEPPFASDRVIKYEFPWTTKTFCLGSFGLSAKSPVCTAKNGNICDPIPEGHYTPTICATAFQWVATLKCLCDFLMRKGSGNLPNIGAAGSLHEFLVKLHKQYGPIASFWYGDKFTVSVASPVMFKELKAVFDRPVEIFKLYEPMFGDESILFTNGTEGRLRRKTTDPAWGHDMLRHFCEIFNEIAEDTVAKLTSLPRQEQIPLCEQALTMSIKSLSRTSLGEYFKRDERCQNLKYHFEIAWHEMEQRLDGSIPEPDSERQDKLERALQAMYGMVRKIIKERQETPPPPHQRAFIDTLLEHPDMYPESTLLSEVLIYIVGGFHTSGYIFAWSLYLLAKHSDVQEKLYKEVISVVGRSSSIGPKDIVKFRYLKQVLNETLRVVQLVTFGAKVQDVDIQLGGFTIPKGTPIINALGVVYYDETIWPRPDKFDPERFSPENEKKRHPFAFQPFGLPARKCPGNRYTFWEVTVFLAILVRNFKWSLVEGQVIEKRYGLITSSKNEIWAQAERRE</sequence>
<comment type="cofactor">
    <cofactor evidence="2">
        <name>heme</name>
        <dbReference type="ChEBI" id="CHEBI:30413"/>
    </cofactor>
</comment>
<dbReference type="InterPro" id="IPR002401">
    <property type="entry name" value="Cyt_P450_E_grp-I"/>
</dbReference>
<protein>
    <submittedName>
        <fullName evidence="4">Cytochrome P450 20A1</fullName>
    </submittedName>
</protein>
<dbReference type="GO" id="GO:0016020">
    <property type="term" value="C:membrane"/>
    <property type="evidence" value="ECO:0007669"/>
    <property type="project" value="TreeGrafter"/>
</dbReference>
<feature type="transmembrane region" description="Helical" evidence="3">
    <location>
        <begin position="332"/>
        <end position="355"/>
    </location>
</feature>
<dbReference type="PRINTS" id="PR00463">
    <property type="entry name" value="EP450I"/>
</dbReference>
<reference evidence="4" key="1">
    <citation type="submission" date="2021-10" db="EMBL/GenBank/DDBJ databases">
        <title>Tropical sea cucumber genome reveals ecological adaptation and Cuvierian tubules defense mechanism.</title>
        <authorList>
            <person name="Chen T."/>
        </authorList>
    </citation>
    <scope>NUCLEOTIDE SEQUENCE</scope>
    <source>
        <strain evidence="4">Nanhai2018</strain>
        <tissue evidence="4">Muscle</tissue>
    </source>
</reference>
<dbReference type="AlphaFoldDB" id="A0A9Q0YK89"/>
<keyword evidence="3" id="KW-0472">Membrane</keyword>
<keyword evidence="3" id="KW-0812">Transmembrane</keyword>
<keyword evidence="2" id="KW-0479">Metal-binding</keyword>
<dbReference type="SUPFAM" id="SSF48264">
    <property type="entry name" value="Cytochrome P450"/>
    <property type="match status" value="1"/>
</dbReference>
<dbReference type="GO" id="GO:0020037">
    <property type="term" value="F:heme binding"/>
    <property type="evidence" value="ECO:0007669"/>
    <property type="project" value="InterPro"/>
</dbReference>
<name>A0A9Q0YK89_HOLLE</name>
<feature type="binding site" description="axial binding residue" evidence="2">
    <location>
        <position position="475"/>
    </location>
    <ligand>
        <name>heme</name>
        <dbReference type="ChEBI" id="CHEBI:30413"/>
    </ligand>
    <ligandPart>
        <name>Fe</name>
        <dbReference type="ChEBI" id="CHEBI:18248"/>
    </ligandPart>
</feature>
<organism evidence="4 5">
    <name type="scientific">Holothuria leucospilota</name>
    <name type="common">Black long sea cucumber</name>
    <name type="synonym">Mertensiothuria leucospilota</name>
    <dbReference type="NCBI Taxonomy" id="206669"/>
    <lineage>
        <taxon>Eukaryota</taxon>
        <taxon>Metazoa</taxon>
        <taxon>Echinodermata</taxon>
        <taxon>Eleutherozoa</taxon>
        <taxon>Echinozoa</taxon>
        <taxon>Holothuroidea</taxon>
        <taxon>Aspidochirotacea</taxon>
        <taxon>Aspidochirotida</taxon>
        <taxon>Holothuriidae</taxon>
        <taxon>Holothuria</taxon>
    </lineage>
</organism>
<accession>A0A9Q0YK89</accession>
<evidence type="ECO:0000313" key="5">
    <source>
        <dbReference type="Proteomes" id="UP001152320"/>
    </source>
</evidence>
<keyword evidence="2" id="KW-0408">Iron</keyword>
<proteinExistence type="inferred from homology"/>
<dbReference type="OrthoDB" id="1470350at2759"/>
<dbReference type="PANTHER" id="PTHR24280:SF4">
    <property type="entry name" value="CYTOCHROME P450 20A1"/>
    <property type="match status" value="1"/>
</dbReference>
<comment type="caution">
    <text evidence="4">The sequence shown here is derived from an EMBL/GenBank/DDBJ whole genome shotgun (WGS) entry which is preliminary data.</text>
</comment>
<dbReference type="Proteomes" id="UP001152320">
    <property type="component" value="Chromosome 19"/>
</dbReference>
<dbReference type="InterPro" id="IPR001128">
    <property type="entry name" value="Cyt_P450"/>
</dbReference>
<keyword evidence="2" id="KW-0349">Heme</keyword>
<dbReference type="EMBL" id="JAIZAY010000019">
    <property type="protein sequence ID" value="KAJ8023977.1"/>
    <property type="molecule type" value="Genomic_DNA"/>
</dbReference>
<evidence type="ECO:0000256" key="3">
    <source>
        <dbReference type="SAM" id="Phobius"/>
    </source>
</evidence>
<evidence type="ECO:0000256" key="1">
    <source>
        <dbReference type="ARBA" id="ARBA00010617"/>
    </source>
</evidence>
<keyword evidence="5" id="KW-1185">Reference proteome</keyword>
<dbReference type="InterPro" id="IPR036396">
    <property type="entry name" value="Cyt_P450_sf"/>
</dbReference>
<dbReference type="PANTHER" id="PTHR24280">
    <property type="entry name" value="CYTOCHROME P450 20A1"/>
    <property type="match status" value="1"/>
</dbReference>
<evidence type="ECO:0000256" key="2">
    <source>
        <dbReference type="PIRSR" id="PIRSR602401-1"/>
    </source>
</evidence>
<gene>
    <name evidence="4" type="ORF">HOLleu_36569</name>
</gene>
<dbReference type="GO" id="GO:0016705">
    <property type="term" value="F:oxidoreductase activity, acting on paired donors, with incorporation or reduction of molecular oxygen"/>
    <property type="evidence" value="ECO:0007669"/>
    <property type="project" value="InterPro"/>
</dbReference>
<dbReference type="Gene3D" id="1.10.630.10">
    <property type="entry name" value="Cytochrome P450"/>
    <property type="match status" value="1"/>
</dbReference>
<dbReference type="Pfam" id="PF00067">
    <property type="entry name" value="p450"/>
    <property type="match status" value="1"/>
</dbReference>
<comment type="similarity">
    <text evidence="1">Belongs to the cytochrome P450 family.</text>
</comment>
<dbReference type="GO" id="GO:0004497">
    <property type="term" value="F:monooxygenase activity"/>
    <property type="evidence" value="ECO:0007669"/>
    <property type="project" value="InterPro"/>
</dbReference>
<dbReference type="InterPro" id="IPR052666">
    <property type="entry name" value="CYP450_20A1-like"/>
</dbReference>
<evidence type="ECO:0000313" key="4">
    <source>
        <dbReference type="EMBL" id="KAJ8023977.1"/>
    </source>
</evidence>